<proteinExistence type="predicted"/>
<dbReference type="SUPFAM" id="SSF48371">
    <property type="entry name" value="ARM repeat"/>
    <property type="match status" value="1"/>
</dbReference>
<dbReference type="InterPro" id="IPR051177">
    <property type="entry name" value="CIK-Related_Protein"/>
</dbReference>
<name>A0ABR2FBQ0_9ROSI</name>
<evidence type="ECO:0000313" key="2">
    <source>
        <dbReference type="Proteomes" id="UP001472677"/>
    </source>
</evidence>
<dbReference type="Proteomes" id="UP001472677">
    <property type="component" value="Unassembled WGS sequence"/>
</dbReference>
<dbReference type="InterPro" id="IPR011989">
    <property type="entry name" value="ARM-like"/>
</dbReference>
<evidence type="ECO:0000313" key="1">
    <source>
        <dbReference type="EMBL" id="KAK8575775.1"/>
    </source>
</evidence>
<comment type="caution">
    <text evidence="1">The sequence shown here is derived from an EMBL/GenBank/DDBJ whole genome shotgun (WGS) entry which is preliminary data.</text>
</comment>
<dbReference type="EMBL" id="JBBPBM010000007">
    <property type="protein sequence ID" value="KAK8575775.1"/>
    <property type="molecule type" value="Genomic_DNA"/>
</dbReference>
<dbReference type="PANTHER" id="PTHR12984">
    <property type="entry name" value="SCY1-RELATED S/T PROTEIN KINASE-LIKE"/>
    <property type="match status" value="1"/>
</dbReference>
<organism evidence="1 2">
    <name type="scientific">Hibiscus sabdariffa</name>
    <name type="common">roselle</name>
    <dbReference type="NCBI Taxonomy" id="183260"/>
    <lineage>
        <taxon>Eukaryota</taxon>
        <taxon>Viridiplantae</taxon>
        <taxon>Streptophyta</taxon>
        <taxon>Embryophyta</taxon>
        <taxon>Tracheophyta</taxon>
        <taxon>Spermatophyta</taxon>
        <taxon>Magnoliopsida</taxon>
        <taxon>eudicotyledons</taxon>
        <taxon>Gunneridae</taxon>
        <taxon>Pentapetalae</taxon>
        <taxon>rosids</taxon>
        <taxon>malvids</taxon>
        <taxon>Malvales</taxon>
        <taxon>Malvaceae</taxon>
        <taxon>Malvoideae</taxon>
        <taxon>Hibiscus</taxon>
    </lineage>
</organism>
<sequence length="380" mass="42048">MVETRSQSVTSAATNISTTEAPLSLTELNREVTQIQTTVARLEASFDERFQLMQEKLMANLQRVLEIGLGKKIAAGLGSENPASGVLGVPSGLPIAVNNVPLAPLNAPAISSPTVALNDDVLLISNANNPIQPVNFSYKLFCPKFDGCLIYEIFSGMKLGETEELRDTSIPKPLLSDYQRLLSSLPSRRLNTSKLIDNSEIFQNKLVDTVHFMEILSLKDSVERDTFFRKLPTLAKQLRCQIVLNKIFPLLTSALEYGSAAAPALNALLKTGSRLSVEEFYLKVLPTIVKLFASNDRAIRVALLQHIVQYGEPLSAQVVDDQAGGSVSNREIVGLRTKKQQLTCNREMRQTGMKKPQFTFVMKILFILTSREKKLPTREL</sequence>
<dbReference type="InterPro" id="IPR016024">
    <property type="entry name" value="ARM-type_fold"/>
</dbReference>
<dbReference type="PANTHER" id="PTHR12984:SF3">
    <property type="entry name" value="N-TERMINAL KINASE-LIKE PROTEIN"/>
    <property type="match status" value="1"/>
</dbReference>
<keyword evidence="2" id="KW-1185">Reference proteome</keyword>
<accession>A0ABR2FBQ0</accession>
<protein>
    <submittedName>
        <fullName evidence="1">Uncharacterized protein</fullName>
    </submittedName>
</protein>
<gene>
    <name evidence="1" type="ORF">V6N12_063432</name>
</gene>
<dbReference type="Gene3D" id="1.25.10.10">
    <property type="entry name" value="Leucine-rich Repeat Variant"/>
    <property type="match status" value="1"/>
</dbReference>
<reference evidence="1 2" key="1">
    <citation type="journal article" date="2024" name="G3 (Bethesda)">
        <title>Genome assembly of Hibiscus sabdariffa L. provides insights into metabolisms of medicinal natural products.</title>
        <authorList>
            <person name="Kim T."/>
        </authorList>
    </citation>
    <scope>NUCLEOTIDE SEQUENCE [LARGE SCALE GENOMIC DNA]</scope>
    <source>
        <strain evidence="1">TK-2024</strain>
        <tissue evidence="1">Old leaves</tissue>
    </source>
</reference>